<dbReference type="AlphaFoldDB" id="A0A222FNE8"/>
<evidence type="ECO:0000259" key="2">
    <source>
        <dbReference type="PROSITE" id="PS51085"/>
    </source>
</evidence>
<keyword evidence="4" id="KW-1185">Reference proteome</keyword>
<dbReference type="PROSITE" id="PS51085">
    <property type="entry name" value="2FE2S_FER_2"/>
    <property type="match status" value="1"/>
</dbReference>
<feature type="region of interest" description="Disordered" evidence="1">
    <location>
        <begin position="1"/>
        <end position="65"/>
    </location>
</feature>
<proteinExistence type="predicted"/>
<dbReference type="Gene3D" id="3.10.20.30">
    <property type="match status" value="1"/>
</dbReference>
<dbReference type="PROSITE" id="PS00197">
    <property type="entry name" value="2FE2S_FER_1"/>
    <property type="match status" value="1"/>
</dbReference>
<dbReference type="OrthoDB" id="9806195at2"/>
<dbReference type="GO" id="GO:0051537">
    <property type="term" value="F:2 iron, 2 sulfur cluster binding"/>
    <property type="evidence" value="ECO:0007669"/>
    <property type="project" value="InterPro"/>
</dbReference>
<dbReference type="InterPro" id="IPR036010">
    <property type="entry name" value="2Fe-2S_ferredoxin-like_sf"/>
</dbReference>
<evidence type="ECO:0000256" key="1">
    <source>
        <dbReference type="SAM" id="MobiDB-lite"/>
    </source>
</evidence>
<protein>
    <recommendedName>
        <fullName evidence="2">2Fe-2S ferredoxin-type domain-containing protein</fullName>
    </recommendedName>
</protein>
<dbReference type="InterPro" id="IPR012675">
    <property type="entry name" value="Beta-grasp_dom_sf"/>
</dbReference>
<dbReference type="Pfam" id="PF00111">
    <property type="entry name" value="Fer2"/>
    <property type="match status" value="1"/>
</dbReference>
<dbReference type="InterPro" id="IPR006058">
    <property type="entry name" value="2Fe2S_fd_BS"/>
</dbReference>
<gene>
    <name evidence="3" type="ORF">CHH28_18620</name>
</gene>
<dbReference type="CDD" id="cd00207">
    <property type="entry name" value="fer2"/>
    <property type="match status" value="1"/>
</dbReference>
<evidence type="ECO:0000313" key="3">
    <source>
        <dbReference type="EMBL" id="ASP40557.1"/>
    </source>
</evidence>
<accession>A0A222FNE8</accession>
<dbReference type="EMBL" id="CP022530">
    <property type="protein sequence ID" value="ASP40557.1"/>
    <property type="molecule type" value="Genomic_DNA"/>
</dbReference>
<dbReference type="SUPFAM" id="SSF54292">
    <property type="entry name" value="2Fe-2S ferredoxin-like"/>
    <property type="match status" value="1"/>
</dbReference>
<sequence>MPLVKDNNGPEAFDLDGQPQQTQPEFELEPEQADSEPAPAQAELYLPDHNPEQPGDTPQLPLSPELLPPKHAVQLADGRAILFQHAGSLLESMEAQDIDVHYQCRDGYCGSCRVQLLEGNVHYSKEPLAFIDDGEILPCCCIPTSALKIKL</sequence>
<dbReference type="Proteomes" id="UP000202440">
    <property type="component" value="Chromosome"/>
</dbReference>
<name>A0A222FNE8_9GAMM</name>
<evidence type="ECO:0000313" key="4">
    <source>
        <dbReference type="Proteomes" id="UP000202440"/>
    </source>
</evidence>
<dbReference type="InterPro" id="IPR001041">
    <property type="entry name" value="2Fe-2S_ferredoxin-type"/>
</dbReference>
<dbReference type="KEGG" id="bsan:CHH28_18620"/>
<reference evidence="3 4" key="1">
    <citation type="submission" date="2017-07" db="EMBL/GenBank/DDBJ databases">
        <title>Annotated genome sequence of Bacterioplanes sanyensis isolated from Red Sea.</title>
        <authorList>
            <person name="Rehman Z.U."/>
        </authorList>
    </citation>
    <scope>NUCLEOTIDE SEQUENCE [LARGE SCALE GENOMIC DNA]</scope>
    <source>
        <strain evidence="3 4">NV9</strain>
    </source>
</reference>
<feature type="domain" description="2Fe-2S ferredoxin-type" evidence="2">
    <location>
        <begin position="71"/>
        <end position="151"/>
    </location>
</feature>
<dbReference type="NCBIfam" id="NF007985">
    <property type="entry name" value="PRK10713.1"/>
    <property type="match status" value="1"/>
</dbReference>
<organism evidence="3 4">
    <name type="scientific">Bacterioplanes sanyensis</name>
    <dbReference type="NCBI Taxonomy" id="1249553"/>
    <lineage>
        <taxon>Bacteria</taxon>
        <taxon>Pseudomonadati</taxon>
        <taxon>Pseudomonadota</taxon>
        <taxon>Gammaproteobacteria</taxon>
        <taxon>Oceanospirillales</taxon>
        <taxon>Oceanospirillaceae</taxon>
        <taxon>Bacterioplanes</taxon>
    </lineage>
</organism>